<keyword evidence="5" id="KW-0131">Cell cycle</keyword>
<dbReference type="Gene3D" id="3.30.1330.20">
    <property type="entry name" value="Tubulin/FtsZ, C-terminal domain"/>
    <property type="match status" value="1"/>
</dbReference>
<proteinExistence type="inferred from homology"/>
<keyword evidence="3 5" id="KW-0342">GTP-binding</keyword>
<dbReference type="FunFam" id="3.40.50.1440:FF:000001">
    <property type="entry name" value="Cell division protein FtsZ"/>
    <property type="match status" value="1"/>
</dbReference>
<dbReference type="SUPFAM" id="SSF52490">
    <property type="entry name" value="Tubulin nucleotide-binding domain-like"/>
    <property type="match status" value="1"/>
</dbReference>
<evidence type="ECO:0000256" key="5">
    <source>
        <dbReference type="HAMAP-Rule" id="MF_00909"/>
    </source>
</evidence>
<name>A0A9D1S610_9FIRM</name>
<comment type="similarity">
    <text evidence="1 5">Belongs to the FtsZ family.</text>
</comment>
<evidence type="ECO:0000256" key="3">
    <source>
        <dbReference type="ARBA" id="ARBA00023134"/>
    </source>
</evidence>
<feature type="region of interest" description="Disordered" evidence="7">
    <location>
        <begin position="340"/>
        <end position="362"/>
    </location>
</feature>
<dbReference type="GO" id="GO:0005737">
    <property type="term" value="C:cytoplasm"/>
    <property type="evidence" value="ECO:0007669"/>
    <property type="project" value="UniProtKB-SubCell"/>
</dbReference>
<dbReference type="NCBIfam" id="TIGR00065">
    <property type="entry name" value="ftsZ"/>
    <property type="match status" value="1"/>
</dbReference>
<dbReference type="InterPro" id="IPR003008">
    <property type="entry name" value="Tubulin_FtsZ_GTPase"/>
</dbReference>
<dbReference type="PANTHER" id="PTHR30314:SF3">
    <property type="entry name" value="MITOCHONDRIAL DIVISION PROTEIN FSZA"/>
    <property type="match status" value="1"/>
</dbReference>
<dbReference type="GO" id="GO:0051258">
    <property type="term" value="P:protein polymerization"/>
    <property type="evidence" value="ECO:0007669"/>
    <property type="project" value="UniProtKB-UniRule"/>
</dbReference>
<protein>
    <recommendedName>
        <fullName evidence="5 6">Cell division protein FtsZ</fullName>
    </recommendedName>
</protein>
<evidence type="ECO:0000256" key="2">
    <source>
        <dbReference type="ARBA" id="ARBA00022741"/>
    </source>
</evidence>
<dbReference type="Pfam" id="PF12327">
    <property type="entry name" value="FtsZ_C"/>
    <property type="match status" value="1"/>
</dbReference>
<dbReference type="HAMAP" id="MF_00909">
    <property type="entry name" value="FtsZ"/>
    <property type="match status" value="1"/>
</dbReference>
<dbReference type="CDD" id="cd02201">
    <property type="entry name" value="FtsZ_type1"/>
    <property type="match status" value="1"/>
</dbReference>
<comment type="subcellular location">
    <subcellularLocation>
        <location evidence="5">Cytoplasm</location>
    </subcellularLocation>
    <text evidence="5">Assembles at midcell at the inner surface of the cytoplasmic membrane.</text>
</comment>
<feature type="binding site" evidence="5">
    <location>
        <position position="144"/>
    </location>
    <ligand>
        <name>GTP</name>
        <dbReference type="ChEBI" id="CHEBI:37565"/>
    </ligand>
</feature>
<dbReference type="InterPro" id="IPR020805">
    <property type="entry name" value="Cell_div_FtsZ_CS"/>
</dbReference>
<dbReference type="GO" id="GO:0003924">
    <property type="term" value="F:GTPase activity"/>
    <property type="evidence" value="ECO:0007669"/>
    <property type="project" value="UniProtKB-UniRule"/>
</dbReference>
<evidence type="ECO:0000256" key="7">
    <source>
        <dbReference type="SAM" id="MobiDB-lite"/>
    </source>
</evidence>
<dbReference type="InterPro" id="IPR018316">
    <property type="entry name" value="Tubulin/FtsZ_2-layer-sand-dom"/>
</dbReference>
<accession>A0A9D1S610</accession>
<dbReference type="PRINTS" id="PR00423">
    <property type="entry name" value="CELLDVISFTSZ"/>
</dbReference>
<feature type="binding site" evidence="5">
    <location>
        <position position="192"/>
    </location>
    <ligand>
        <name>GTP</name>
        <dbReference type="ChEBI" id="CHEBI:37565"/>
    </ligand>
</feature>
<keyword evidence="4 5" id="KW-0717">Septation</keyword>
<dbReference type="InterPro" id="IPR000158">
    <property type="entry name" value="Cell_div_FtsZ"/>
</dbReference>
<sequence>MSNIELDMEATQPVDGARIKVIGVGGGGNNAVDRMIEAGVSKAEFISVNTDQQQLKCVKAPTILQIGTKLTQGLGAGAKPEIGKKAAEETEDEIMELLRDTEMVFITAGMGGGTGTGAAPVIAKIAKDMGILTVAVVTKPFFFEGPQRMKNAEAGILELSQNVDSIVTIPNDLLLKTADKKVTIKDSFRLADEVLRQGVEGIIEVIAQNGIISCDFADVSTIMRDSGVAHMGIGIGKGENAAQDAVRAAIESPLLETSIAGAENVLLNITGGTEFSLVDMGEVSGIVRELVSQDATIIVGTAVDEQMKDEIKVTLIATGLNAASKRGSAKPDFGVKPTGVDFSERKIPSFSSSSSDDDKIFSRTLKPGMDNINVPSFLKKN</sequence>
<dbReference type="InterPro" id="IPR036525">
    <property type="entry name" value="Tubulin/FtsZ_GTPase_sf"/>
</dbReference>
<evidence type="ECO:0000259" key="9">
    <source>
        <dbReference type="SMART" id="SM00865"/>
    </source>
</evidence>
<keyword evidence="5 10" id="KW-0132">Cell division</keyword>
<dbReference type="PROSITE" id="PS01134">
    <property type="entry name" value="FTSZ_1"/>
    <property type="match status" value="1"/>
</dbReference>
<keyword evidence="2 5" id="KW-0547">Nucleotide-binding</keyword>
<comment type="caution">
    <text evidence="10">The sequence shown here is derived from an EMBL/GenBank/DDBJ whole genome shotgun (WGS) entry which is preliminary data.</text>
</comment>
<evidence type="ECO:0000256" key="1">
    <source>
        <dbReference type="ARBA" id="ARBA00009690"/>
    </source>
</evidence>
<dbReference type="InterPro" id="IPR008280">
    <property type="entry name" value="Tub_FtsZ_C"/>
</dbReference>
<reference evidence="10" key="2">
    <citation type="journal article" date="2021" name="PeerJ">
        <title>Extensive microbial diversity within the chicken gut microbiome revealed by metagenomics and culture.</title>
        <authorList>
            <person name="Gilroy R."/>
            <person name="Ravi A."/>
            <person name="Getino M."/>
            <person name="Pursley I."/>
            <person name="Horton D.L."/>
            <person name="Alikhan N.F."/>
            <person name="Baker D."/>
            <person name="Gharbi K."/>
            <person name="Hall N."/>
            <person name="Watson M."/>
            <person name="Adriaenssens E.M."/>
            <person name="Foster-Nyarko E."/>
            <person name="Jarju S."/>
            <person name="Secka A."/>
            <person name="Antonio M."/>
            <person name="Oren A."/>
            <person name="Chaudhuri R.R."/>
            <person name="La Ragione R."/>
            <person name="Hildebrand F."/>
            <person name="Pallen M.J."/>
        </authorList>
    </citation>
    <scope>NUCLEOTIDE SEQUENCE</scope>
    <source>
        <strain evidence="10">ChiSjej4B22-9803</strain>
    </source>
</reference>
<feature type="binding site" evidence="5">
    <location>
        <begin position="113"/>
        <end position="115"/>
    </location>
    <ligand>
        <name>GTP</name>
        <dbReference type="ChEBI" id="CHEBI:37565"/>
    </ligand>
</feature>
<evidence type="ECO:0000313" key="10">
    <source>
        <dbReference type="EMBL" id="HIU48559.1"/>
    </source>
</evidence>
<reference evidence="10" key="1">
    <citation type="submission" date="2020-10" db="EMBL/GenBank/DDBJ databases">
        <authorList>
            <person name="Gilroy R."/>
        </authorList>
    </citation>
    <scope>NUCLEOTIDE SEQUENCE</scope>
    <source>
        <strain evidence="10">ChiSjej4B22-9803</strain>
    </source>
</reference>
<gene>
    <name evidence="5 10" type="primary">ftsZ</name>
    <name evidence="10" type="ORF">IAB04_04295</name>
</gene>
<dbReference type="EMBL" id="DVND01000113">
    <property type="protein sequence ID" value="HIU48559.1"/>
    <property type="molecule type" value="Genomic_DNA"/>
</dbReference>
<dbReference type="Pfam" id="PF00091">
    <property type="entry name" value="Tubulin"/>
    <property type="match status" value="1"/>
</dbReference>
<dbReference type="InterPro" id="IPR045061">
    <property type="entry name" value="FtsZ/CetZ"/>
</dbReference>
<dbReference type="GO" id="GO:0000917">
    <property type="term" value="P:division septum assembly"/>
    <property type="evidence" value="ECO:0007669"/>
    <property type="project" value="UniProtKB-KW"/>
</dbReference>
<dbReference type="SMART" id="SM00864">
    <property type="entry name" value="Tubulin"/>
    <property type="match status" value="1"/>
</dbReference>
<feature type="domain" description="Tubulin/FtsZ 2-layer sandwich" evidence="9">
    <location>
        <begin position="212"/>
        <end position="329"/>
    </location>
</feature>
<dbReference type="Gene3D" id="3.40.50.1440">
    <property type="entry name" value="Tubulin/FtsZ, GTPase domain"/>
    <property type="match status" value="1"/>
</dbReference>
<dbReference type="GO" id="GO:0032153">
    <property type="term" value="C:cell division site"/>
    <property type="evidence" value="ECO:0007669"/>
    <property type="project" value="UniProtKB-UniRule"/>
</dbReference>
<feature type="binding site" evidence="5">
    <location>
        <position position="148"/>
    </location>
    <ligand>
        <name>GTP</name>
        <dbReference type="ChEBI" id="CHEBI:37565"/>
    </ligand>
</feature>
<dbReference type="AlphaFoldDB" id="A0A9D1S610"/>
<keyword evidence="5" id="KW-0963">Cytoplasm</keyword>
<evidence type="ECO:0000313" key="11">
    <source>
        <dbReference type="Proteomes" id="UP000824111"/>
    </source>
</evidence>
<dbReference type="InterPro" id="IPR037103">
    <property type="entry name" value="Tubulin/FtsZ-like_C"/>
</dbReference>
<dbReference type="PANTHER" id="PTHR30314">
    <property type="entry name" value="CELL DIVISION PROTEIN FTSZ-RELATED"/>
    <property type="match status" value="1"/>
</dbReference>
<feature type="domain" description="Tubulin/FtsZ GTPase" evidence="8">
    <location>
        <begin position="18"/>
        <end position="210"/>
    </location>
</feature>
<evidence type="ECO:0000256" key="6">
    <source>
        <dbReference type="NCBIfam" id="TIGR00065"/>
    </source>
</evidence>
<organism evidence="10 11">
    <name type="scientific">Candidatus Avimonoglobus intestinipullorum</name>
    <dbReference type="NCBI Taxonomy" id="2840699"/>
    <lineage>
        <taxon>Bacteria</taxon>
        <taxon>Bacillati</taxon>
        <taxon>Bacillota</taxon>
        <taxon>Clostridia</taxon>
        <taxon>Eubacteriales</taxon>
        <taxon>Candidatus Avimonoglobus</taxon>
    </lineage>
</organism>
<comment type="subunit">
    <text evidence="5">Homodimer. Polymerizes to form a dynamic ring structure in a strictly GTP-dependent manner. Interacts directly with several other division proteins.</text>
</comment>
<evidence type="ECO:0000259" key="8">
    <source>
        <dbReference type="SMART" id="SM00864"/>
    </source>
</evidence>
<dbReference type="Proteomes" id="UP000824111">
    <property type="component" value="Unassembled WGS sequence"/>
</dbReference>
<dbReference type="InterPro" id="IPR024757">
    <property type="entry name" value="FtsZ_C"/>
</dbReference>
<dbReference type="GO" id="GO:0043093">
    <property type="term" value="P:FtsZ-dependent cytokinesis"/>
    <property type="evidence" value="ECO:0007669"/>
    <property type="project" value="UniProtKB-UniRule"/>
</dbReference>
<evidence type="ECO:0000256" key="4">
    <source>
        <dbReference type="ARBA" id="ARBA00023210"/>
    </source>
</evidence>
<dbReference type="SMART" id="SM00865">
    <property type="entry name" value="Tubulin_C"/>
    <property type="match status" value="1"/>
</dbReference>
<comment type="function">
    <text evidence="5">Essential cell division protein that forms a contractile ring structure (Z ring) at the future cell division site. The regulation of the ring assembly controls the timing and the location of cell division. One of the functions of the FtsZ ring is to recruit other cell division proteins to the septum to produce a new cell wall between the dividing cells. Binds GTP and shows GTPase activity.</text>
</comment>
<dbReference type="GO" id="GO:0005525">
    <property type="term" value="F:GTP binding"/>
    <property type="evidence" value="ECO:0007669"/>
    <property type="project" value="UniProtKB-UniRule"/>
</dbReference>
<dbReference type="SUPFAM" id="SSF55307">
    <property type="entry name" value="Tubulin C-terminal domain-like"/>
    <property type="match status" value="1"/>
</dbReference>
<feature type="binding site" evidence="5">
    <location>
        <begin position="26"/>
        <end position="30"/>
    </location>
    <ligand>
        <name>GTP</name>
        <dbReference type="ChEBI" id="CHEBI:37565"/>
    </ligand>
</feature>